<dbReference type="Pfam" id="PF00583">
    <property type="entry name" value="Acetyltransf_1"/>
    <property type="match status" value="1"/>
</dbReference>
<dbReference type="GO" id="GO:0016747">
    <property type="term" value="F:acyltransferase activity, transferring groups other than amino-acyl groups"/>
    <property type="evidence" value="ECO:0007669"/>
    <property type="project" value="InterPro"/>
</dbReference>
<reference evidence="4 5" key="1">
    <citation type="submission" date="2018-03" db="EMBL/GenBank/DDBJ databases">
        <title>Genomic Encyclopedia of Archaeal and Bacterial Type Strains, Phase II (KMG-II): from individual species to whole genera.</title>
        <authorList>
            <person name="Goeker M."/>
        </authorList>
    </citation>
    <scope>NUCLEOTIDE SEQUENCE [LARGE SCALE GENOMIC DNA]</scope>
    <source>
        <strain evidence="4 5">DSM 25328</strain>
    </source>
</reference>
<keyword evidence="2" id="KW-0012">Acyltransferase</keyword>
<dbReference type="Gene3D" id="3.40.630.30">
    <property type="match status" value="1"/>
</dbReference>
<dbReference type="InterPro" id="IPR016181">
    <property type="entry name" value="Acyl_CoA_acyltransferase"/>
</dbReference>
<dbReference type="SUPFAM" id="SSF55729">
    <property type="entry name" value="Acyl-CoA N-acyltransferases (Nat)"/>
    <property type="match status" value="1"/>
</dbReference>
<evidence type="ECO:0000259" key="3">
    <source>
        <dbReference type="PROSITE" id="PS51186"/>
    </source>
</evidence>
<protein>
    <submittedName>
        <fullName evidence="4">Acetyltransferase (GNAT) family protein</fullName>
    </submittedName>
</protein>
<dbReference type="PROSITE" id="PS51186">
    <property type="entry name" value="GNAT"/>
    <property type="match status" value="1"/>
</dbReference>
<dbReference type="PANTHER" id="PTHR43877">
    <property type="entry name" value="AMINOALKYLPHOSPHONATE N-ACETYLTRANSFERASE-RELATED-RELATED"/>
    <property type="match status" value="1"/>
</dbReference>
<accession>A0A2T1AJK4</accession>
<dbReference type="EMBL" id="PVUF01000003">
    <property type="protein sequence ID" value="PRZ48727.1"/>
    <property type="molecule type" value="Genomic_DNA"/>
</dbReference>
<evidence type="ECO:0000313" key="4">
    <source>
        <dbReference type="EMBL" id="PRZ48727.1"/>
    </source>
</evidence>
<proteinExistence type="predicted"/>
<dbReference type="InterPro" id="IPR050832">
    <property type="entry name" value="Bact_Acetyltransf"/>
</dbReference>
<gene>
    <name evidence="4" type="ORF">CLV89_10338</name>
</gene>
<dbReference type="Proteomes" id="UP000237718">
    <property type="component" value="Unassembled WGS sequence"/>
</dbReference>
<name>A0A2T1AJK4_TRISK</name>
<dbReference type="CDD" id="cd04301">
    <property type="entry name" value="NAT_SF"/>
    <property type="match status" value="1"/>
</dbReference>
<feature type="domain" description="N-acetyltransferase" evidence="3">
    <location>
        <begin position="19"/>
        <end position="203"/>
    </location>
</feature>
<comment type="caution">
    <text evidence="4">The sequence shown here is derived from an EMBL/GenBank/DDBJ whole genome shotgun (WGS) entry which is preliminary data.</text>
</comment>
<dbReference type="InterPro" id="IPR000182">
    <property type="entry name" value="GNAT_dom"/>
</dbReference>
<organism evidence="4 5">
    <name type="scientific">Tritonibacter scottomollicae</name>
    <name type="common">Epibacterium scottomollicae</name>
    <dbReference type="NCBI Taxonomy" id="483013"/>
    <lineage>
        <taxon>Bacteria</taxon>
        <taxon>Pseudomonadati</taxon>
        <taxon>Pseudomonadota</taxon>
        <taxon>Alphaproteobacteria</taxon>
        <taxon>Rhodobacterales</taxon>
        <taxon>Paracoccaceae</taxon>
        <taxon>Tritonibacter</taxon>
    </lineage>
</organism>
<dbReference type="AlphaFoldDB" id="A0A2T1AJK4"/>
<dbReference type="PANTHER" id="PTHR43877:SF2">
    <property type="entry name" value="AMINOALKYLPHOSPHONATE N-ACETYLTRANSFERASE-RELATED"/>
    <property type="match status" value="1"/>
</dbReference>
<evidence type="ECO:0000313" key="5">
    <source>
        <dbReference type="Proteomes" id="UP000237718"/>
    </source>
</evidence>
<sequence length="218" mass="23434">MENLGQDAARIVIEPGLRAEHRASAARGYWQAFSRKLRYPLGPQEKAVAFFEQVIAPDHAISAISSNGRFLGVAGFKSPHGSFIGGTFSDLAEVYGTFGAAWRAMLVSSLERECEPGTLLMDGIFVDPEARGLGVGTALLQAIVDHAETSGLERVRLDVIDTNTRARALYEREGFVAQNVQSLGIFAPVFGFSSATEMTRTLSDHPGTQDAVNAAFDA</sequence>
<evidence type="ECO:0000256" key="1">
    <source>
        <dbReference type="ARBA" id="ARBA00022679"/>
    </source>
</evidence>
<keyword evidence="1 4" id="KW-0808">Transferase</keyword>
<evidence type="ECO:0000256" key="2">
    <source>
        <dbReference type="ARBA" id="ARBA00023315"/>
    </source>
</evidence>